<evidence type="ECO:0000259" key="2">
    <source>
        <dbReference type="Pfam" id="PF21302"/>
    </source>
</evidence>
<dbReference type="EMBL" id="JBEPMX010000003">
    <property type="protein sequence ID" value="MET3682756.1"/>
    <property type="molecule type" value="Genomic_DNA"/>
</dbReference>
<dbReference type="InterPro" id="IPR025714">
    <property type="entry name" value="Methyltranfer_dom"/>
</dbReference>
<evidence type="ECO:0000313" key="3">
    <source>
        <dbReference type="EMBL" id="MET3682756.1"/>
    </source>
</evidence>
<dbReference type="EC" id="2.1.1.187" evidence="3"/>
<feature type="domain" description="23S rRNA (guanine(745)-N(1))-methyltransferase N-terminal" evidence="2">
    <location>
        <begin position="22"/>
        <end position="56"/>
    </location>
</feature>
<dbReference type="InterPro" id="IPR029063">
    <property type="entry name" value="SAM-dependent_MTases_sf"/>
</dbReference>
<dbReference type="Proteomes" id="UP001549167">
    <property type="component" value="Unassembled WGS sequence"/>
</dbReference>
<dbReference type="InterPro" id="IPR048647">
    <property type="entry name" value="RlmA_N"/>
</dbReference>
<gene>
    <name evidence="3" type="ORF">ABID56_000846</name>
</gene>
<dbReference type="PIRSF" id="PIRSF018249">
    <property type="entry name" value="MyrA_prd"/>
    <property type="match status" value="1"/>
</dbReference>
<name>A0ABV2KT47_9BACI</name>
<dbReference type="Pfam" id="PF13847">
    <property type="entry name" value="Methyltransf_31"/>
    <property type="match status" value="1"/>
</dbReference>
<keyword evidence="3" id="KW-0808">Transferase</keyword>
<protein>
    <submittedName>
        <fullName evidence="3">23S rRNA (Guanine745-N1)-methyltransferase</fullName>
        <ecNumber evidence="3">2.1.1.187</ecNumber>
    </submittedName>
</protein>
<dbReference type="SUPFAM" id="SSF53335">
    <property type="entry name" value="S-adenosyl-L-methionine-dependent methyltransferases"/>
    <property type="match status" value="1"/>
</dbReference>
<dbReference type="Gene3D" id="3.40.50.150">
    <property type="entry name" value="Vaccinia Virus protein VP39"/>
    <property type="match status" value="1"/>
</dbReference>
<feature type="domain" description="Methyltransferase" evidence="1">
    <location>
        <begin position="100"/>
        <end position="229"/>
    </location>
</feature>
<comment type="caution">
    <text evidence="3">The sequence shown here is derived from an EMBL/GenBank/DDBJ whole genome shotgun (WGS) entry which is preliminary data.</text>
</comment>
<proteinExistence type="predicted"/>
<dbReference type="InterPro" id="IPR016718">
    <property type="entry name" value="rRNA_m1G-MeTrfase_A_prd"/>
</dbReference>
<organism evidence="3 4">
    <name type="scientific">Alkalibacillus flavidus</name>
    <dbReference type="NCBI Taxonomy" id="546021"/>
    <lineage>
        <taxon>Bacteria</taxon>
        <taxon>Bacillati</taxon>
        <taxon>Bacillota</taxon>
        <taxon>Bacilli</taxon>
        <taxon>Bacillales</taxon>
        <taxon>Bacillaceae</taxon>
        <taxon>Alkalibacillus</taxon>
    </lineage>
</organism>
<keyword evidence="4" id="KW-1185">Reference proteome</keyword>
<dbReference type="Pfam" id="PF21302">
    <property type="entry name" value="Zn_ribbon_RlmA"/>
    <property type="match status" value="1"/>
</dbReference>
<dbReference type="GO" id="GO:0052911">
    <property type="term" value="F:23S rRNA (guanine(745)-N(1))-methyltransferase activity"/>
    <property type="evidence" value="ECO:0007669"/>
    <property type="project" value="UniProtKB-EC"/>
</dbReference>
<accession>A0ABV2KT47</accession>
<evidence type="ECO:0000259" key="1">
    <source>
        <dbReference type="Pfam" id="PF13847"/>
    </source>
</evidence>
<keyword evidence="3" id="KW-0489">Methyltransferase</keyword>
<dbReference type="RefSeq" id="WP_354219367.1">
    <property type="nucleotide sequence ID" value="NZ_JBEPMX010000003.1"/>
</dbReference>
<evidence type="ECO:0000313" key="4">
    <source>
        <dbReference type="Proteomes" id="UP001549167"/>
    </source>
</evidence>
<reference evidence="3 4" key="1">
    <citation type="submission" date="2024-06" db="EMBL/GenBank/DDBJ databases">
        <title>Genomic Encyclopedia of Type Strains, Phase IV (KMG-IV): sequencing the most valuable type-strain genomes for metagenomic binning, comparative biology and taxonomic classification.</title>
        <authorList>
            <person name="Goeker M."/>
        </authorList>
    </citation>
    <scope>NUCLEOTIDE SEQUENCE [LARGE SCALE GENOMIC DNA]</scope>
    <source>
        <strain evidence="3 4">DSM 23520</strain>
    </source>
</reference>
<sequence>MGKLSKKQIAANRLATHDAMWRCPLCHQQLSMEDNARLTCSDGHAFDLAKQGYLNMAQQSHASIYDKTLFDARQRLNQAGFYEPLIDAISQVLANTSINVMLDAGSGEGSHLHALQQHLDAALAIGIDLAKDGVQYAAKSYDNAQWIVADLANIPLQNESVDVLLNILSPSNYSEFERVLKDDGLVVKVVPNSDYLKEIRNQLHKNTYSNDETVNRFRECFHVIQEERVNQTQSLSEAMFDDLIHMTPLTQDADLEKLSYIDHVTLDLTLLVGTKK</sequence>